<dbReference type="SUPFAM" id="SSF50182">
    <property type="entry name" value="Sm-like ribonucleoproteins"/>
    <property type="match status" value="1"/>
</dbReference>
<keyword evidence="8" id="KW-1185">Reference proteome</keyword>
<dbReference type="Gene3D" id="2.30.30.60">
    <property type="match status" value="1"/>
</dbReference>
<dbReference type="Pfam" id="PF19027">
    <property type="entry name" value="DUF5752"/>
    <property type="match status" value="1"/>
</dbReference>
<comment type="subcellular location">
    <subcellularLocation>
        <location evidence="1">Membrane</location>
    </subcellularLocation>
</comment>
<dbReference type="InterPro" id="IPR023408">
    <property type="entry name" value="MscS_beta-dom_sf"/>
</dbReference>
<accession>A0A9W6LJF0</accession>
<dbReference type="InterPro" id="IPR044036">
    <property type="entry name" value="DUF5752"/>
</dbReference>
<dbReference type="AlphaFoldDB" id="A0A9W6LJF0"/>
<keyword evidence="4 5" id="KW-0472">Membrane</keyword>
<evidence type="ECO:0000256" key="2">
    <source>
        <dbReference type="ARBA" id="ARBA00022692"/>
    </source>
</evidence>
<evidence type="ECO:0000256" key="5">
    <source>
        <dbReference type="SAM" id="Phobius"/>
    </source>
</evidence>
<dbReference type="GO" id="GO:0016020">
    <property type="term" value="C:membrane"/>
    <property type="evidence" value="ECO:0007669"/>
    <property type="project" value="UniProtKB-SubCell"/>
</dbReference>
<feature type="domain" description="Mechanosensitive ion channel MscS" evidence="6">
    <location>
        <begin position="174"/>
        <end position="234"/>
    </location>
</feature>
<organism evidence="7 8">
    <name type="scientific">Thermodesulfovibrio yellowstonii</name>
    <dbReference type="NCBI Taxonomy" id="28262"/>
    <lineage>
        <taxon>Bacteria</taxon>
        <taxon>Pseudomonadati</taxon>
        <taxon>Nitrospirota</taxon>
        <taxon>Thermodesulfovibrionia</taxon>
        <taxon>Thermodesulfovibrionales</taxon>
        <taxon>Thermodesulfovibrionaceae</taxon>
        <taxon>Thermodesulfovibrio</taxon>
    </lineage>
</organism>
<dbReference type="Pfam" id="PF00924">
    <property type="entry name" value="MS_channel_2nd"/>
    <property type="match status" value="1"/>
</dbReference>
<protein>
    <recommendedName>
        <fullName evidence="6">Mechanosensitive ion channel MscS domain-containing protein</fullName>
    </recommendedName>
</protein>
<feature type="transmembrane region" description="Helical" evidence="5">
    <location>
        <begin position="151"/>
        <end position="170"/>
    </location>
</feature>
<comment type="caution">
    <text evidence="7">The sequence shown here is derived from an EMBL/GenBank/DDBJ whole genome shotgun (WGS) entry which is preliminary data.</text>
</comment>
<dbReference type="Proteomes" id="UP001144297">
    <property type="component" value="Unassembled WGS sequence"/>
</dbReference>
<evidence type="ECO:0000259" key="6">
    <source>
        <dbReference type="Pfam" id="PF00924"/>
    </source>
</evidence>
<keyword evidence="3 5" id="KW-1133">Transmembrane helix</keyword>
<evidence type="ECO:0000313" key="8">
    <source>
        <dbReference type="Proteomes" id="UP001144297"/>
    </source>
</evidence>
<evidence type="ECO:0000256" key="4">
    <source>
        <dbReference type="ARBA" id="ARBA00023136"/>
    </source>
</evidence>
<proteinExistence type="predicted"/>
<name>A0A9W6LJF0_9BACT</name>
<evidence type="ECO:0000256" key="3">
    <source>
        <dbReference type="ARBA" id="ARBA00022989"/>
    </source>
</evidence>
<dbReference type="Gene3D" id="1.10.287.1260">
    <property type="match status" value="1"/>
</dbReference>
<sequence>MYEWFEKNWFSIIVPLIVCISFIIVAFWIRFRLFEYLKFKTEQIKWIGKDILIKNLIIMVFYWILILGVYTAIELSSIKGAIYVFLSRFLISVFFISLIYPLYRITNGIINLYSDRVKKPLVKAFQNLKTALSIIFIVIGILIMLEIWKFPTTPFILFFIMGSAILFIVFKDELANLISGFEIINGEIIRKGDHIKLESGEEGTVHNVTWRHVQIKSLEEKIILIPTSKFIKFKIEIHRKPLKRAKEPFRFYTRLSIKELTGLKAKNLKELLIHIKEVPNSVIFYHTHDFIEEYHYLTPQPSNEFALWVGNALGYGSLSEKLSTIDIFEFSSIGELRRRLIDILEEYINTNPVDKNCDEGEEFHFIKSVSSIMPTPYIAHDLREFLQILKFISSNSLFFHMYEARLRLGRLVNDFSLWISENLHETELAESINSIDLYMYTIEGIREKLIFTIENYIEKEVAIE</sequence>
<feature type="transmembrane region" description="Helical" evidence="5">
    <location>
        <begin position="12"/>
        <end position="31"/>
    </location>
</feature>
<reference evidence="7" key="1">
    <citation type="submission" date="2022-12" db="EMBL/GenBank/DDBJ databases">
        <title>Reference genome sequencing for broad-spectrum identification of bacterial and archaeal isolates by mass spectrometry.</title>
        <authorList>
            <person name="Sekiguchi Y."/>
            <person name="Tourlousse D.M."/>
        </authorList>
    </citation>
    <scope>NUCLEOTIDE SEQUENCE</scope>
    <source>
        <strain evidence="7">TSL-P1</strain>
    </source>
</reference>
<feature type="transmembrane region" description="Helical" evidence="5">
    <location>
        <begin position="124"/>
        <end position="145"/>
    </location>
</feature>
<dbReference type="GO" id="GO:0008381">
    <property type="term" value="F:mechanosensitive monoatomic ion channel activity"/>
    <property type="evidence" value="ECO:0007669"/>
    <property type="project" value="UniProtKB-ARBA"/>
</dbReference>
<dbReference type="EMBL" id="BSDX01000001">
    <property type="protein sequence ID" value="GLI52459.1"/>
    <property type="molecule type" value="Genomic_DNA"/>
</dbReference>
<dbReference type="InterPro" id="IPR006685">
    <property type="entry name" value="MscS_channel_2nd"/>
</dbReference>
<dbReference type="InterPro" id="IPR010920">
    <property type="entry name" value="LSM_dom_sf"/>
</dbReference>
<gene>
    <name evidence="7" type="ORF">TISLANDTSLP1_01520</name>
</gene>
<dbReference type="PANTHER" id="PTHR30566:SF5">
    <property type="entry name" value="MECHANOSENSITIVE ION CHANNEL PROTEIN 1, MITOCHONDRIAL-RELATED"/>
    <property type="match status" value="1"/>
</dbReference>
<keyword evidence="2 5" id="KW-0812">Transmembrane</keyword>
<feature type="transmembrane region" description="Helical" evidence="5">
    <location>
        <begin position="85"/>
        <end position="103"/>
    </location>
</feature>
<evidence type="ECO:0000256" key="1">
    <source>
        <dbReference type="ARBA" id="ARBA00004370"/>
    </source>
</evidence>
<evidence type="ECO:0000313" key="7">
    <source>
        <dbReference type="EMBL" id="GLI52459.1"/>
    </source>
</evidence>
<dbReference type="PANTHER" id="PTHR30566">
    <property type="entry name" value="YNAI-RELATED MECHANOSENSITIVE ION CHANNEL"/>
    <property type="match status" value="1"/>
</dbReference>
<feature type="transmembrane region" description="Helical" evidence="5">
    <location>
        <begin position="52"/>
        <end position="73"/>
    </location>
</feature>